<protein>
    <submittedName>
        <fullName evidence="2">Uncharacterized protein</fullName>
    </submittedName>
</protein>
<dbReference type="EMBL" id="NFDE01000057">
    <property type="protein sequence ID" value="OTX86894.1"/>
    <property type="molecule type" value="Genomic_DNA"/>
</dbReference>
<evidence type="ECO:0000256" key="1">
    <source>
        <dbReference type="SAM" id="Phobius"/>
    </source>
</evidence>
<dbReference type="RefSeq" id="WP_086422938.1">
    <property type="nucleotide sequence ID" value="NZ_NFDE01000057.1"/>
</dbReference>
<name>A0A242Z373_9BACI</name>
<evidence type="ECO:0000313" key="2">
    <source>
        <dbReference type="EMBL" id="OTX86894.1"/>
    </source>
</evidence>
<evidence type="ECO:0000313" key="3">
    <source>
        <dbReference type="Proteomes" id="UP000194945"/>
    </source>
</evidence>
<organism evidence="2 3">
    <name type="scientific">Bacillus wiedmannii</name>
    <dbReference type="NCBI Taxonomy" id="1890302"/>
    <lineage>
        <taxon>Bacteria</taxon>
        <taxon>Bacillati</taxon>
        <taxon>Bacillota</taxon>
        <taxon>Bacilli</taxon>
        <taxon>Bacillales</taxon>
        <taxon>Bacillaceae</taxon>
        <taxon>Bacillus</taxon>
        <taxon>Bacillus cereus group</taxon>
    </lineage>
</organism>
<keyword evidence="1" id="KW-0812">Transmembrane</keyword>
<sequence length="201" mass="23639">MRTELKGIFIPIILVIIFTFAVIVLPLNIYKDLFSNVFLVKHDGKPSTHELEEGYARKVSPLLKIGQTLVVDQISQFENSDAEVEKFKLKFVDGNNKYNEIDLDLNSKGNYVDISLDDNNDDKAYIQRNENVKTDFIYGEAYTYYYTLHIPKNSFKDEYDDTNSVEVKSNRIYDEDGEYEDIFTITRKIIYQKKKEQDYKY</sequence>
<dbReference type="AlphaFoldDB" id="A0A242Z373"/>
<proteinExistence type="predicted"/>
<dbReference type="Proteomes" id="UP000194945">
    <property type="component" value="Unassembled WGS sequence"/>
</dbReference>
<keyword evidence="1" id="KW-1133">Transmembrane helix</keyword>
<comment type="caution">
    <text evidence="2">The sequence shown here is derived from an EMBL/GenBank/DDBJ whole genome shotgun (WGS) entry which is preliminary data.</text>
</comment>
<feature type="transmembrane region" description="Helical" evidence="1">
    <location>
        <begin position="7"/>
        <end position="30"/>
    </location>
</feature>
<gene>
    <name evidence="2" type="ORF">BK730_19845</name>
</gene>
<keyword evidence="1" id="KW-0472">Membrane</keyword>
<reference evidence="2 3" key="1">
    <citation type="submission" date="2016-10" db="EMBL/GenBank/DDBJ databases">
        <title>Comparative genomics of Bacillus thuringiensis reveals a path to pathogens against multiple invertebrate hosts.</title>
        <authorList>
            <person name="Zheng J."/>
            <person name="Gao Q."/>
            <person name="Liu H."/>
            <person name="Peng D."/>
            <person name="Ruan L."/>
            <person name="Sun M."/>
        </authorList>
    </citation>
    <scope>NUCLEOTIDE SEQUENCE [LARGE SCALE GENOMIC DNA]</scope>
    <source>
        <strain evidence="2">BGSC 4BK1</strain>
    </source>
</reference>
<accession>A0A242Z373</accession>